<dbReference type="GO" id="GO:0016567">
    <property type="term" value="P:protein ubiquitination"/>
    <property type="evidence" value="ECO:0007669"/>
    <property type="project" value="TreeGrafter"/>
</dbReference>
<evidence type="ECO:0000256" key="7">
    <source>
        <dbReference type="SAM" id="MobiDB-lite"/>
    </source>
</evidence>
<evidence type="ECO:0000256" key="1">
    <source>
        <dbReference type="ARBA" id="ARBA00022679"/>
    </source>
</evidence>
<evidence type="ECO:0000313" key="11">
    <source>
        <dbReference type="Proteomes" id="UP000313359"/>
    </source>
</evidence>
<feature type="compositionally biased region" description="Basic and acidic residues" evidence="7">
    <location>
        <begin position="458"/>
        <end position="467"/>
    </location>
</feature>
<dbReference type="Pfam" id="PF00498">
    <property type="entry name" value="FHA"/>
    <property type="match status" value="1"/>
</dbReference>
<dbReference type="Gene3D" id="2.60.200.20">
    <property type="match status" value="1"/>
</dbReference>
<feature type="region of interest" description="Disordered" evidence="7">
    <location>
        <begin position="449"/>
        <end position="502"/>
    </location>
</feature>
<keyword evidence="1" id="KW-0808">Transferase</keyword>
<dbReference type="PROSITE" id="PS50089">
    <property type="entry name" value="ZF_RING_2"/>
    <property type="match status" value="1"/>
</dbReference>
<feature type="domain" description="RING-type" evidence="9">
    <location>
        <begin position="366"/>
        <end position="410"/>
    </location>
</feature>
<dbReference type="GO" id="GO:0032153">
    <property type="term" value="C:cell division site"/>
    <property type="evidence" value="ECO:0007669"/>
    <property type="project" value="TreeGrafter"/>
</dbReference>
<protein>
    <submittedName>
        <fullName evidence="10">SMAD/FHA domain-containing protein</fullName>
    </submittedName>
</protein>
<dbReference type="InterPro" id="IPR000253">
    <property type="entry name" value="FHA_dom"/>
</dbReference>
<dbReference type="AlphaFoldDB" id="A0A5C2SNZ1"/>
<name>A0A5C2SNZ1_9APHY</name>
<gene>
    <name evidence="10" type="ORF">L227DRAFT_570692</name>
</gene>
<accession>A0A5C2SNZ1</accession>
<evidence type="ECO:0000259" key="8">
    <source>
        <dbReference type="PROSITE" id="PS50006"/>
    </source>
</evidence>
<evidence type="ECO:0000256" key="5">
    <source>
        <dbReference type="ARBA" id="ARBA00022833"/>
    </source>
</evidence>
<dbReference type="Gene3D" id="3.30.40.10">
    <property type="entry name" value="Zinc/RING finger domain, C3HC4 (zinc finger)"/>
    <property type="match status" value="1"/>
</dbReference>
<dbReference type="SMART" id="SM00240">
    <property type="entry name" value="FHA"/>
    <property type="match status" value="1"/>
</dbReference>
<feature type="compositionally biased region" description="Basic and acidic residues" evidence="7">
    <location>
        <begin position="1"/>
        <end position="11"/>
    </location>
</feature>
<dbReference type="GO" id="GO:0000151">
    <property type="term" value="C:ubiquitin ligase complex"/>
    <property type="evidence" value="ECO:0007669"/>
    <property type="project" value="TreeGrafter"/>
</dbReference>
<organism evidence="10 11">
    <name type="scientific">Lentinus tigrinus ALCF2SS1-6</name>
    <dbReference type="NCBI Taxonomy" id="1328759"/>
    <lineage>
        <taxon>Eukaryota</taxon>
        <taxon>Fungi</taxon>
        <taxon>Dikarya</taxon>
        <taxon>Basidiomycota</taxon>
        <taxon>Agaricomycotina</taxon>
        <taxon>Agaricomycetes</taxon>
        <taxon>Polyporales</taxon>
        <taxon>Polyporaceae</taxon>
        <taxon>Lentinus</taxon>
    </lineage>
</organism>
<evidence type="ECO:0000256" key="4">
    <source>
        <dbReference type="ARBA" id="ARBA00022786"/>
    </source>
</evidence>
<dbReference type="PANTHER" id="PTHR15067:SF7">
    <property type="entry name" value="E3 UBIQUITIN-PROTEIN LIGASE DMA1-RELATED"/>
    <property type="match status" value="1"/>
</dbReference>
<dbReference type="GO" id="GO:0008270">
    <property type="term" value="F:zinc ion binding"/>
    <property type="evidence" value="ECO:0007669"/>
    <property type="project" value="UniProtKB-KW"/>
</dbReference>
<dbReference type="GO" id="GO:0006511">
    <property type="term" value="P:ubiquitin-dependent protein catabolic process"/>
    <property type="evidence" value="ECO:0007669"/>
    <property type="project" value="TreeGrafter"/>
</dbReference>
<evidence type="ECO:0000256" key="6">
    <source>
        <dbReference type="PROSITE-ProRule" id="PRU00175"/>
    </source>
</evidence>
<keyword evidence="2" id="KW-0479">Metal-binding</keyword>
<dbReference type="InterPro" id="IPR013083">
    <property type="entry name" value="Znf_RING/FYVE/PHD"/>
</dbReference>
<keyword evidence="3 6" id="KW-0863">Zinc-finger</keyword>
<sequence length="594" mass="62716">MARGGRPEAADGVKQPGSELGLDRRPAQTSSCDDHDNHDDDDDDDPDGKLASMDPLTLADTSASARQSILGSFLRGRPRGTSQSHPSSPHHDPATRDSPPPPSAANEHASGHRRRPAAASSNIQPSVSQSNSTPGFSQMLRRRRSAGTLAATGGPQLPAVAVARTVTGPAASGSSSAPAVGTGPAHRIRLVPHLDTRRSLRFDPISRDVREGDSPLRIGRFTDRSGLGLAAANAMGSNKLAFKSKVVSRAHAEIWCEAGGRFFIRDTKSSSGTFLNHVRLSPANNESRPHELKDGDLLQLGVDYQGGTEDIYKCVKIKIEVGREWQNHSNPFNANALKQLKAIAIPTAPSTHAGKKVAAKSALPDCCICLFGVTIHQALFIAPCSHAFHYKCIRPLLETHHPAFSCPLCRTFADLEEDVEVEVDPELDTNSIADTSALSVVAIAATAVGDRPSTGDASSRERDRDVGAETEVEPDTGASRLGAGLRSRRVPPVPGAPSNNHLIEDDVAENADAEMEDVMVLPPLPESNSMLGVDFIDGDRMVDVREDSASPVPVPGPARASPGGYSEGDVEVGSGGSDGSGHAVDASLHGKRKR</sequence>
<feature type="region of interest" description="Disordered" evidence="7">
    <location>
        <begin position="542"/>
        <end position="594"/>
    </location>
</feature>
<dbReference type="Proteomes" id="UP000313359">
    <property type="component" value="Unassembled WGS sequence"/>
</dbReference>
<dbReference type="InterPro" id="IPR001841">
    <property type="entry name" value="Znf_RING"/>
</dbReference>
<dbReference type="FunFam" id="2.60.200.20:FF:000044">
    <property type="entry name" value="Chromosome 8, whole genome shotgun sequence"/>
    <property type="match status" value="1"/>
</dbReference>
<keyword evidence="4" id="KW-0833">Ubl conjugation pathway</keyword>
<feature type="compositionally biased region" description="Polar residues" evidence="7">
    <location>
        <begin position="59"/>
        <end position="70"/>
    </location>
</feature>
<dbReference type="SMART" id="SM00184">
    <property type="entry name" value="RING"/>
    <property type="match status" value="1"/>
</dbReference>
<feature type="compositionally biased region" description="Basic and acidic residues" evidence="7">
    <location>
        <begin position="21"/>
        <end position="38"/>
    </location>
</feature>
<dbReference type="EMBL" id="ML122252">
    <property type="protein sequence ID" value="RPD65361.1"/>
    <property type="molecule type" value="Genomic_DNA"/>
</dbReference>
<reference evidence="10" key="1">
    <citation type="journal article" date="2018" name="Genome Biol. Evol.">
        <title>Genomics and development of Lentinus tigrinus, a white-rot wood-decaying mushroom with dimorphic fruiting bodies.</title>
        <authorList>
            <person name="Wu B."/>
            <person name="Xu Z."/>
            <person name="Knudson A."/>
            <person name="Carlson A."/>
            <person name="Chen N."/>
            <person name="Kovaka S."/>
            <person name="LaButti K."/>
            <person name="Lipzen A."/>
            <person name="Pennachio C."/>
            <person name="Riley R."/>
            <person name="Schakwitz W."/>
            <person name="Umezawa K."/>
            <person name="Ohm R.A."/>
            <person name="Grigoriev I.V."/>
            <person name="Nagy L.G."/>
            <person name="Gibbons J."/>
            <person name="Hibbett D."/>
        </authorList>
    </citation>
    <scope>NUCLEOTIDE SEQUENCE [LARGE SCALE GENOMIC DNA]</scope>
    <source>
        <strain evidence="10">ALCF2SS1-6</strain>
    </source>
</reference>
<evidence type="ECO:0000256" key="3">
    <source>
        <dbReference type="ARBA" id="ARBA00022771"/>
    </source>
</evidence>
<feature type="domain" description="FHA" evidence="8">
    <location>
        <begin position="216"/>
        <end position="280"/>
    </location>
</feature>
<keyword evidence="5" id="KW-0862">Zinc</keyword>
<evidence type="ECO:0000256" key="2">
    <source>
        <dbReference type="ARBA" id="ARBA00022723"/>
    </source>
</evidence>
<dbReference type="InterPro" id="IPR008984">
    <property type="entry name" value="SMAD_FHA_dom_sf"/>
</dbReference>
<dbReference type="GO" id="GO:0061630">
    <property type="term" value="F:ubiquitin protein ligase activity"/>
    <property type="evidence" value="ECO:0007669"/>
    <property type="project" value="TreeGrafter"/>
</dbReference>
<dbReference type="GO" id="GO:0005829">
    <property type="term" value="C:cytosol"/>
    <property type="evidence" value="ECO:0007669"/>
    <property type="project" value="TreeGrafter"/>
</dbReference>
<dbReference type="PANTHER" id="PTHR15067">
    <property type="entry name" value="E3 UBIQUITIN-PROTEIN LIGASE RNF8"/>
    <property type="match status" value="1"/>
</dbReference>
<feature type="compositionally biased region" description="Polar residues" evidence="7">
    <location>
        <begin position="119"/>
        <end position="136"/>
    </location>
</feature>
<proteinExistence type="predicted"/>
<feature type="region of interest" description="Disordered" evidence="7">
    <location>
        <begin position="1"/>
        <end position="136"/>
    </location>
</feature>
<keyword evidence="11" id="KW-1185">Reference proteome</keyword>
<dbReference type="SUPFAM" id="SSF49879">
    <property type="entry name" value="SMAD/FHA domain"/>
    <property type="match status" value="1"/>
</dbReference>
<dbReference type="SUPFAM" id="SSF57850">
    <property type="entry name" value="RING/U-box"/>
    <property type="match status" value="1"/>
</dbReference>
<evidence type="ECO:0000259" key="9">
    <source>
        <dbReference type="PROSITE" id="PS50089"/>
    </source>
</evidence>
<dbReference type="PROSITE" id="PS50006">
    <property type="entry name" value="FHA_DOMAIN"/>
    <property type="match status" value="1"/>
</dbReference>
<dbReference type="OrthoDB" id="687730at2759"/>
<evidence type="ECO:0000313" key="10">
    <source>
        <dbReference type="EMBL" id="RPD65361.1"/>
    </source>
</evidence>
<dbReference type="STRING" id="1328759.A0A5C2SNZ1"/>
<dbReference type="Pfam" id="PF17123">
    <property type="entry name" value="zf-RING_11"/>
    <property type="match status" value="1"/>
</dbReference>